<dbReference type="AlphaFoldDB" id="A0A507QM82"/>
<sequence>MYPYSSPPPGWSAFDYTTSPPTSPHYVHYSTQFANMYGSPRASSKRHNRKASYSATTRDSGAWYSGYPQSYYEMRPEYGTPPRKHNHVSASFGGSKYKTSASRRHTVSGNRPWDCAGCEESRPSRSQKPPIFVDEVDDASDDDVEPPYVFREHKHGRSGSYVPPPSASAQRDGFYYQSQRHASQRMPRPPTDHYFHCNQVPTYEDIDSAKRSRTRRQSTSTRTPQKPRPSTASKSPTKATEEDAARAGIPPGYSIKNWDPTEAPIILLGSVFDANSLGKWIYDWTVFHHGASTPMADVAGELWLLLIKLAGKIKRADECLPRIKRRDARETVEDFLEGGERLWNRFKKLLKECEHYMWKAAKREGGRGPVSMGRNAGCEFVESIFGRDRQLETTEKLMNSIRVWSMRFDANCEEILRRPC</sequence>
<protein>
    <recommendedName>
        <fullName evidence="4">Vegetative cell wall protein gp1</fullName>
    </recommendedName>
</protein>
<evidence type="ECO:0000256" key="1">
    <source>
        <dbReference type="SAM" id="MobiDB-lite"/>
    </source>
</evidence>
<feature type="compositionally biased region" description="Acidic residues" evidence="1">
    <location>
        <begin position="134"/>
        <end position="145"/>
    </location>
</feature>
<evidence type="ECO:0000313" key="3">
    <source>
        <dbReference type="Proteomes" id="UP000319663"/>
    </source>
</evidence>
<keyword evidence="3" id="KW-1185">Reference proteome</keyword>
<dbReference type="STRING" id="5098.A0A507QM82"/>
<dbReference type="EMBL" id="VIFY01000257">
    <property type="protein sequence ID" value="TQB68067.1"/>
    <property type="molecule type" value="Genomic_DNA"/>
</dbReference>
<accession>A0A507QM82</accession>
<feature type="compositionally biased region" description="Polar residues" evidence="1">
    <location>
        <begin position="228"/>
        <end position="238"/>
    </location>
</feature>
<gene>
    <name evidence="2" type="ORF">MPDQ_004057</name>
</gene>
<evidence type="ECO:0008006" key="4">
    <source>
        <dbReference type="Google" id="ProtNLM"/>
    </source>
</evidence>
<reference evidence="2 3" key="1">
    <citation type="submission" date="2019-06" db="EMBL/GenBank/DDBJ databases">
        <title>Wine fermentation using esterase from Monascus purpureus.</title>
        <authorList>
            <person name="Geng C."/>
            <person name="Zhang Y."/>
        </authorList>
    </citation>
    <scope>NUCLEOTIDE SEQUENCE [LARGE SCALE GENOMIC DNA]</scope>
    <source>
        <strain evidence="2">HQ1</strain>
    </source>
</reference>
<comment type="caution">
    <text evidence="2">The sequence shown here is derived from an EMBL/GenBank/DDBJ whole genome shotgun (WGS) entry which is preliminary data.</text>
</comment>
<proteinExistence type="predicted"/>
<organism evidence="2 3">
    <name type="scientific">Monascus purpureus</name>
    <name type="common">Red mold</name>
    <name type="synonym">Monascus anka</name>
    <dbReference type="NCBI Taxonomy" id="5098"/>
    <lineage>
        <taxon>Eukaryota</taxon>
        <taxon>Fungi</taxon>
        <taxon>Dikarya</taxon>
        <taxon>Ascomycota</taxon>
        <taxon>Pezizomycotina</taxon>
        <taxon>Eurotiomycetes</taxon>
        <taxon>Eurotiomycetidae</taxon>
        <taxon>Eurotiales</taxon>
        <taxon>Aspergillaceae</taxon>
        <taxon>Monascus</taxon>
    </lineage>
</organism>
<feature type="region of interest" description="Disordered" evidence="1">
    <location>
        <begin position="91"/>
        <end position="253"/>
    </location>
</feature>
<dbReference type="Proteomes" id="UP000319663">
    <property type="component" value="Unassembled WGS sequence"/>
</dbReference>
<name>A0A507QM82_MONPU</name>
<evidence type="ECO:0000313" key="2">
    <source>
        <dbReference type="EMBL" id="TQB68067.1"/>
    </source>
</evidence>